<dbReference type="PANTHER" id="PTHR46847:SF1">
    <property type="entry name" value="D-ALLOSE-BINDING PERIPLASMIC PROTEIN-RELATED"/>
    <property type="match status" value="1"/>
</dbReference>
<dbReference type="Proteomes" id="UP001314681">
    <property type="component" value="Unassembled WGS sequence"/>
</dbReference>
<dbReference type="EMBL" id="JAHQCX010000004">
    <property type="protein sequence ID" value="MBU9726024.1"/>
    <property type="molecule type" value="Genomic_DNA"/>
</dbReference>
<evidence type="ECO:0000256" key="3">
    <source>
        <dbReference type="ARBA" id="ARBA00022729"/>
    </source>
</evidence>
<dbReference type="Pfam" id="PF13407">
    <property type="entry name" value="Peripla_BP_4"/>
    <property type="match status" value="1"/>
</dbReference>
<dbReference type="PANTHER" id="PTHR46847">
    <property type="entry name" value="D-ALLOSE-BINDING PERIPLASMIC PROTEIN-RELATED"/>
    <property type="match status" value="1"/>
</dbReference>
<evidence type="ECO:0000256" key="2">
    <source>
        <dbReference type="ARBA" id="ARBA00007639"/>
    </source>
</evidence>
<feature type="region of interest" description="Disordered" evidence="4">
    <location>
        <begin position="28"/>
        <end position="65"/>
    </location>
</feature>
<sequence length="401" mass="42291">MKKRTKRITALLMVAMIGVQLTGCASNSGSGTAPADAAAEPAATASSEKAEPQDTPKAAEAADKDAASSGDGFYIEWAGQQYGLSADEIKQVKDMGLRFAIEVPTESDFGYGQIRGFKDTCEALGIETVGEAYCELDPAVQQSNMENFISMGVDAIVCQAQESKIAAKNFDPVVQAGIKLAFTGSVPDGYTAGKEYVTMVSDEFAEEGRMAAEMLADSIGGKGDVLAITISSVNYVSNTRDGAFVDAIKNDYPDINLAEEAGIELASDAGPAISAMLTRHPDAKGVFVTFSAPALEVLEVVKSLNMQDFNIVTIDLDTICCLDMINGGYISGIVCDSAYYYASAAAIALAKSYLGQEVPAELAGPGKKVTPENMEEMWKWSFGDELPEVLKDALTEKGIGA</sequence>
<proteinExistence type="inferred from homology"/>
<organism evidence="7 8">
    <name type="scientific">Diplocloster modestus</name>
    <dbReference type="NCBI Taxonomy" id="2850322"/>
    <lineage>
        <taxon>Bacteria</taxon>
        <taxon>Bacillati</taxon>
        <taxon>Bacillota</taxon>
        <taxon>Clostridia</taxon>
        <taxon>Lachnospirales</taxon>
        <taxon>Lachnospiraceae</taxon>
        <taxon>Diplocloster</taxon>
    </lineage>
</organism>
<feature type="compositionally biased region" description="Low complexity" evidence="4">
    <location>
        <begin position="32"/>
        <end position="47"/>
    </location>
</feature>
<comment type="subcellular location">
    <subcellularLocation>
        <location evidence="1">Cell envelope</location>
    </subcellularLocation>
</comment>
<evidence type="ECO:0000313" key="8">
    <source>
        <dbReference type="Proteomes" id="UP001314681"/>
    </source>
</evidence>
<accession>A0ABS6K674</accession>
<protein>
    <submittedName>
        <fullName evidence="7">Substrate-binding domain-containing protein</fullName>
    </submittedName>
</protein>
<feature type="domain" description="Periplasmic binding protein" evidence="6">
    <location>
        <begin position="113"/>
        <end position="353"/>
    </location>
</feature>
<gene>
    <name evidence="7" type="ORF">KTH90_08350</name>
</gene>
<feature type="chain" id="PRO_5046268288" evidence="5">
    <location>
        <begin position="26"/>
        <end position="401"/>
    </location>
</feature>
<evidence type="ECO:0000256" key="1">
    <source>
        <dbReference type="ARBA" id="ARBA00004196"/>
    </source>
</evidence>
<keyword evidence="8" id="KW-1185">Reference proteome</keyword>
<reference evidence="7 8" key="1">
    <citation type="submission" date="2021-06" db="EMBL/GenBank/DDBJ databases">
        <title>Description of novel taxa of the family Lachnospiraceae.</title>
        <authorList>
            <person name="Chaplin A.V."/>
            <person name="Sokolova S.R."/>
            <person name="Pikina A.P."/>
            <person name="Korzhanova M."/>
            <person name="Belova V."/>
            <person name="Korostin D."/>
            <person name="Efimov B.A."/>
        </authorList>
    </citation>
    <scope>NUCLEOTIDE SEQUENCE [LARGE SCALE GENOMIC DNA]</scope>
    <source>
        <strain evidence="7 8">ASD4241</strain>
    </source>
</reference>
<dbReference type="InterPro" id="IPR028082">
    <property type="entry name" value="Peripla_BP_I"/>
</dbReference>
<name>A0ABS6K674_9FIRM</name>
<dbReference type="InterPro" id="IPR025997">
    <property type="entry name" value="SBP_2_dom"/>
</dbReference>
<evidence type="ECO:0000256" key="4">
    <source>
        <dbReference type="SAM" id="MobiDB-lite"/>
    </source>
</evidence>
<dbReference type="RefSeq" id="WP_158350204.1">
    <property type="nucleotide sequence ID" value="NZ_JAHQCX010000004.1"/>
</dbReference>
<evidence type="ECO:0000313" key="7">
    <source>
        <dbReference type="EMBL" id="MBU9726024.1"/>
    </source>
</evidence>
<comment type="caution">
    <text evidence="7">The sequence shown here is derived from an EMBL/GenBank/DDBJ whole genome shotgun (WGS) entry which is preliminary data.</text>
</comment>
<feature type="signal peptide" evidence="5">
    <location>
        <begin position="1"/>
        <end position="25"/>
    </location>
</feature>
<evidence type="ECO:0000256" key="5">
    <source>
        <dbReference type="SAM" id="SignalP"/>
    </source>
</evidence>
<dbReference type="SUPFAM" id="SSF53822">
    <property type="entry name" value="Periplasmic binding protein-like I"/>
    <property type="match status" value="1"/>
</dbReference>
<dbReference type="Gene3D" id="3.40.50.2300">
    <property type="match status" value="2"/>
</dbReference>
<evidence type="ECO:0000259" key="6">
    <source>
        <dbReference type="Pfam" id="PF13407"/>
    </source>
</evidence>
<keyword evidence="3 5" id="KW-0732">Signal</keyword>
<comment type="similarity">
    <text evidence="2">Belongs to the bacterial solute-binding protein 2 family.</text>
</comment>